<dbReference type="RefSeq" id="WP_208678996.1">
    <property type="nucleotide sequence ID" value="NZ_CP034671.2"/>
</dbReference>
<dbReference type="Gene3D" id="3.40.1000.10">
    <property type="entry name" value="Mog1/PsbP, alpha/beta/alpha sandwich"/>
    <property type="match status" value="1"/>
</dbReference>
<dbReference type="Pfam" id="PF01789">
    <property type="entry name" value="PsbP"/>
    <property type="match status" value="1"/>
</dbReference>
<dbReference type="EMBL" id="CP034671">
    <property type="protein sequence ID" value="WZE38095.1"/>
    <property type="molecule type" value="Genomic_DNA"/>
</dbReference>
<dbReference type="GO" id="GO:0019898">
    <property type="term" value="C:extrinsic component of membrane"/>
    <property type="evidence" value="ECO:0007669"/>
    <property type="project" value="InterPro"/>
</dbReference>
<dbReference type="GO" id="GO:0015979">
    <property type="term" value="P:photosynthesis"/>
    <property type="evidence" value="ECO:0007669"/>
    <property type="project" value="InterPro"/>
</dbReference>
<reference evidence="2" key="1">
    <citation type="submission" date="2024-01" db="EMBL/GenBank/DDBJ databases">
        <title>Synechococcus elongatus PCC 11802, a close yet different native of Synechococcus elongatus PCC 11801.</title>
        <authorList>
            <person name="Jaiswal D."/>
            <person name="Sengupta A."/>
            <person name="Sengupta S."/>
            <person name="Pakrasi H.B."/>
            <person name="Wangikar P."/>
        </authorList>
    </citation>
    <scope>NUCLEOTIDE SEQUENCE</scope>
    <source>
        <strain evidence="2">PCC 11802</strain>
    </source>
</reference>
<dbReference type="PANTHER" id="PTHR31407:SF16">
    <property type="entry name" value="PSBP DOMAIN-CONTAINING PROTEIN 7, CHLOROPLASTIC"/>
    <property type="match status" value="1"/>
</dbReference>
<gene>
    <name evidence="2" type="primary">psbP</name>
    <name evidence="2" type="ORF">EKO22_05605</name>
</gene>
<accession>A0AAU6R5G0</accession>
<dbReference type="InterPro" id="IPR016123">
    <property type="entry name" value="Mog1/PsbP_a/b/a-sand"/>
</dbReference>
<protein>
    <submittedName>
        <fullName evidence="2">Photosystem II reaction center PsbP</fullName>
    </submittedName>
</protein>
<dbReference type="SUPFAM" id="SSF55724">
    <property type="entry name" value="Mog1p/PsbP-like"/>
    <property type="match status" value="1"/>
</dbReference>
<dbReference type="PANTHER" id="PTHR31407">
    <property type="match status" value="1"/>
</dbReference>
<sequence>MVAIARTRARWLTRTGLGVAIASLLLLTACQTLALPIYQGVNWQFAYPPAWVAVEEPGPATIAFRDPLSPDRNLSLLISPVPATSQLTDLGDPTTVGYTLQTQWLNQPDRGRQVELLTAEQQETALGPAYLLEYAVQIGQQARHDLAAIALVQGQLYTFVISLPAREFEQQPQRYREILRSFQVLSSR</sequence>
<dbReference type="GO" id="GO:0009654">
    <property type="term" value="C:photosystem II oxygen evolving complex"/>
    <property type="evidence" value="ECO:0007669"/>
    <property type="project" value="InterPro"/>
</dbReference>
<organism evidence="2">
    <name type="scientific">Synechococcus elongatus PCC 11802</name>
    <dbReference type="NCBI Taxonomy" id="2283154"/>
    <lineage>
        <taxon>Bacteria</taxon>
        <taxon>Bacillati</taxon>
        <taxon>Cyanobacteriota</taxon>
        <taxon>Cyanophyceae</taxon>
        <taxon>Synechococcales</taxon>
        <taxon>Synechococcaceae</taxon>
        <taxon>Synechococcus</taxon>
    </lineage>
</organism>
<dbReference type="NCBIfam" id="NF040946">
    <property type="entry name" value="PSII_PsbP"/>
    <property type="match status" value="1"/>
</dbReference>
<dbReference type="AlphaFoldDB" id="A0AAU6R5G0"/>
<proteinExistence type="predicted"/>
<dbReference type="PROSITE" id="PS51257">
    <property type="entry name" value="PROKAR_LIPOPROTEIN"/>
    <property type="match status" value="1"/>
</dbReference>
<name>A0AAU6R5G0_SYNEL</name>
<evidence type="ECO:0000259" key="1">
    <source>
        <dbReference type="Pfam" id="PF01789"/>
    </source>
</evidence>
<dbReference type="GO" id="GO:0005509">
    <property type="term" value="F:calcium ion binding"/>
    <property type="evidence" value="ECO:0007669"/>
    <property type="project" value="InterPro"/>
</dbReference>
<feature type="domain" description="PsbP C-terminal" evidence="1">
    <location>
        <begin position="42"/>
        <end position="184"/>
    </location>
</feature>
<dbReference type="InterPro" id="IPR002683">
    <property type="entry name" value="PsbP_C"/>
</dbReference>
<evidence type="ECO:0000313" key="2">
    <source>
        <dbReference type="EMBL" id="WZE38095.1"/>
    </source>
</evidence>